<organism evidence="2 3">
    <name type="scientific">Dendrobium chrysotoxum</name>
    <name type="common">Orchid</name>
    <dbReference type="NCBI Taxonomy" id="161865"/>
    <lineage>
        <taxon>Eukaryota</taxon>
        <taxon>Viridiplantae</taxon>
        <taxon>Streptophyta</taxon>
        <taxon>Embryophyta</taxon>
        <taxon>Tracheophyta</taxon>
        <taxon>Spermatophyta</taxon>
        <taxon>Magnoliopsida</taxon>
        <taxon>Liliopsida</taxon>
        <taxon>Asparagales</taxon>
        <taxon>Orchidaceae</taxon>
        <taxon>Epidendroideae</taxon>
        <taxon>Malaxideae</taxon>
        <taxon>Dendrobiinae</taxon>
        <taxon>Dendrobium</taxon>
    </lineage>
</organism>
<dbReference type="InterPro" id="IPR009489">
    <property type="entry name" value="PAR1"/>
</dbReference>
<dbReference type="Proteomes" id="UP000775213">
    <property type="component" value="Unassembled WGS sequence"/>
</dbReference>
<feature type="chain" id="PRO_5043585962" description="PAR1 protein" evidence="1">
    <location>
        <begin position="25"/>
        <end position="177"/>
    </location>
</feature>
<keyword evidence="3" id="KW-1185">Reference proteome</keyword>
<reference evidence="2 3" key="1">
    <citation type="journal article" date="2021" name="Hortic Res">
        <title>Chromosome-scale assembly of the Dendrobium chrysotoxum genome enhances the understanding of orchid evolution.</title>
        <authorList>
            <person name="Zhang Y."/>
            <person name="Zhang G.Q."/>
            <person name="Zhang D."/>
            <person name="Liu X.D."/>
            <person name="Xu X.Y."/>
            <person name="Sun W.H."/>
            <person name="Yu X."/>
            <person name="Zhu X."/>
            <person name="Wang Z.W."/>
            <person name="Zhao X."/>
            <person name="Zhong W.Y."/>
            <person name="Chen H."/>
            <person name="Yin W.L."/>
            <person name="Huang T."/>
            <person name="Niu S.C."/>
            <person name="Liu Z.J."/>
        </authorList>
    </citation>
    <scope>NUCLEOTIDE SEQUENCE [LARGE SCALE GENOMIC DNA]</scope>
    <source>
        <strain evidence="2">Lindl</strain>
    </source>
</reference>
<dbReference type="EMBL" id="JAGFBR010000009">
    <property type="protein sequence ID" value="KAH0460745.1"/>
    <property type="molecule type" value="Genomic_DNA"/>
</dbReference>
<dbReference type="AlphaFoldDB" id="A0AAV7GZR4"/>
<evidence type="ECO:0000313" key="2">
    <source>
        <dbReference type="EMBL" id="KAH0460745.1"/>
    </source>
</evidence>
<gene>
    <name evidence="2" type="ORF">IEQ34_008320</name>
</gene>
<keyword evidence="1" id="KW-0732">Signal</keyword>
<evidence type="ECO:0000256" key="1">
    <source>
        <dbReference type="SAM" id="SignalP"/>
    </source>
</evidence>
<dbReference type="Pfam" id="PF06521">
    <property type="entry name" value="PAR1"/>
    <property type="match status" value="1"/>
</dbReference>
<evidence type="ECO:0008006" key="4">
    <source>
        <dbReference type="Google" id="ProtNLM"/>
    </source>
</evidence>
<accession>A0AAV7GZR4</accession>
<comment type="caution">
    <text evidence="2">The sequence shown here is derived from an EMBL/GenBank/DDBJ whole genome shotgun (WGS) entry which is preliminary data.</text>
</comment>
<feature type="signal peptide" evidence="1">
    <location>
        <begin position="1"/>
        <end position="24"/>
    </location>
</feature>
<name>A0AAV7GZR4_DENCH</name>
<proteinExistence type="predicted"/>
<protein>
    <recommendedName>
        <fullName evidence="4">PAR1 protein</fullName>
    </recommendedName>
</protein>
<evidence type="ECO:0000313" key="3">
    <source>
        <dbReference type="Proteomes" id="UP000775213"/>
    </source>
</evidence>
<dbReference type="PANTHER" id="PTHR33649:SF4">
    <property type="entry name" value="PAR1 PROTEIN"/>
    <property type="match status" value="1"/>
</dbReference>
<sequence>MASHIIPIALLLSLTLLLPTSSLAANVICEKLPQNLCSLSISSTGKRCLLERYRESGESTTEYYCKTSEVEVERVSGWIETDECVKACGVDRMAIGISSDSLLDSQFTAKLCSPACYQSCPNVVDLYSNLAAGEGVFLPDLCEARRSNTHQSMVELVSSGSVSPVFGDAAPAPAPAP</sequence>
<dbReference type="PANTHER" id="PTHR33649">
    <property type="entry name" value="PAR1 PROTEIN"/>
    <property type="match status" value="1"/>
</dbReference>